<sequence>MSHVDEFLKRDKKGHGKLAPWLDDIVKLRKKGASYRAVCRYLAECGVTATPAEVHAYMHRCGRNKLTIARSPAPSPISDTPGASIGPDGLPEFKWNPRADPNSSW</sequence>
<gene>
    <name evidence="2" type="ORF">IP91_03144</name>
</gene>
<dbReference type="EMBL" id="VLLB01000005">
    <property type="protein sequence ID" value="TWI64374.1"/>
    <property type="molecule type" value="Genomic_DNA"/>
</dbReference>
<evidence type="ECO:0000256" key="1">
    <source>
        <dbReference type="SAM" id="MobiDB-lite"/>
    </source>
</evidence>
<evidence type="ECO:0000313" key="2">
    <source>
        <dbReference type="EMBL" id="TWI64374.1"/>
    </source>
</evidence>
<dbReference type="RefSeq" id="WP_145650032.1">
    <property type="nucleotide sequence ID" value="NZ_VLLB01000005.1"/>
</dbReference>
<feature type="region of interest" description="Disordered" evidence="1">
    <location>
        <begin position="69"/>
        <end position="105"/>
    </location>
</feature>
<comment type="caution">
    <text evidence="2">The sequence shown here is derived from an EMBL/GenBank/DDBJ whole genome shotgun (WGS) entry which is preliminary data.</text>
</comment>
<dbReference type="AlphaFoldDB" id="A0A562R742"/>
<accession>A0A562R742</accession>
<keyword evidence="3" id="KW-1185">Reference proteome</keyword>
<name>A0A562R742_9BURK</name>
<organism evidence="2 3">
    <name type="scientific">Pseudoduganella lurida</name>
    <dbReference type="NCBI Taxonomy" id="1036180"/>
    <lineage>
        <taxon>Bacteria</taxon>
        <taxon>Pseudomonadati</taxon>
        <taxon>Pseudomonadota</taxon>
        <taxon>Betaproteobacteria</taxon>
        <taxon>Burkholderiales</taxon>
        <taxon>Oxalobacteraceae</taxon>
        <taxon>Telluria group</taxon>
        <taxon>Pseudoduganella</taxon>
    </lineage>
</organism>
<reference evidence="2 3" key="1">
    <citation type="journal article" date="2015" name="Stand. Genomic Sci.">
        <title>Genomic Encyclopedia of Bacterial and Archaeal Type Strains, Phase III: the genomes of soil and plant-associated and newly described type strains.</title>
        <authorList>
            <person name="Whitman W.B."/>
            <person name="Woyke T."/>
            <person name="Klenk H.P."/>
            <person name="Zhou Y."/>
            <person name="Lilburn T.G."/>
            <person name="Beck B.J."/>
            <person name="De Vos P."/>
            <person name="Vandamme P."/>
            <person name="Eisen J.A."/>
            <person name="Garrity G."/>
            <person name="Hugenholtz P."/>
            <person name="Kyrpides N.C."/>
        </authorList>
    </citation>
    <scope>NUCLEOTIDE SEQUENCE [LARGE SCALE GENOMIC DNA]</scope>
    <source>
        <strain evidence="2 3">CGMCC 1.10822</strain>
    </source>
</reference>
<protein>
    <submittedName>
        <fullName evidence="2">Uncharacterized protein</fullName>
    </submittedName>
</protein>
<proteinExistence type="predicted"/>
<dbReference type="OrthoDB" id="8762032at2"/>
<evidence type="ECO:0000313" key="3">
    <source>
        <dbReference type="Proteomes" id="UP000318431"/>
    </source>
</evidence>
<dbReference type="Proteomes" id="UP000318431">
    <property type="component" value="Unassembled WGS sequence"/>
</dbReference>